<comment type="similarity">
    <text evidence="1">Belongs to the Mo25 family.</text>
</comment>
<dbReference type="EMBL" id="JBBWWR010000008">
    <property type="protein sequence ID" value="KAK8962322.1"/>
    <property type="molecule type" value="Genomic_DNA"/>
</dbReference>
<dbReference type="SUPFAM" id="SSF48371">
    <property type="entry name" value="ARM repeat"/>
    <property type="match status" value="1"/>
</dbReference>
<sequence>MMGCFKIKPQMPAELVRRTRDLLIYIDQNQNISDSKRAGLMDELCALIRQLKCILYGTCEAEPVAEACAQLTREFFRENTLRLLISSFQMLNLEARKDATLLVANLQRQQVQSKLVASYYLEENKDLLVILISG</sequence>
<name>A0ABR2MDU0_9ASPA</name>
<evidence type="ECO:0000313" key="2">
    <source>
        <dbReference type="EMBL" id="KAK8962322.1"/>
    </source>
</evidence>
<evidence type="ECO:0000313" key="3">
    <source>
        <dbReference type="Proteomes" id="UP001412067"/>
    </source>
</evidence>
<dbReference type="Proteomes" id="UP001412067">
    <property type="component" value="Unassembled WGS sequence"/>
</dbReference>
<gene>
    <name evidence="2" type="ORF">KSP40_PGU022749</name>
</gene>
<organism evidence="2 3">
    <name type="scientific">Platanthera guangdongensis</name>
    <dbReference type="NCBI Taxonomy" id="2320717"/>
    <lineage>
        <taxon>Eukaryota</taxon>
        <taxon>Viridiplantae</taxon>
        <taxon>Streptophyta</taxon>
        <taxon>Embryophyta</taxon>
        <taxon>Tracheophyta</taxon>
        <taxon>Spermatophyta</taxon>
        <taxon>Magnoliopsida</taxon>
        <taxon>Liliopsida</taxon>
        <taxon>Asparagales</taxon>
        <taxon>Orchidaceae</taxon>
        <taxon>Orchidoideae</taxon>
        <taxon>Orchideae</taxon>
        <taxon>Orchidinae</taxon>
        <taxon>Platanthera</taxon>
    </lineage>
</organism>
<keyword evidence="3" id="KW-1185">Reference proteome</keyword>
<proteinExistence type="inferred from homology"/>
<accession>A0ABR2MDU0</accession>
<dbReference type="PANTHER" id="PTHR10182:SF12">
    <property type="entry name" value="OS07G0585100 PROTEIN"/>
    <property type="match status" value="1"/>
</dbReference>
<dbReference type="InterPro" id="IPR011989">
    <property type="entry name" value="ARM-like"/>
</dbReference>
<dbReference type="PANTHER" id="PTHR10182">
    <property type="entry name" value="CALCIUM-BINDING PROTEIN 39-RELATED"/>
    <property type="match status" value="1"/>
</dbReference>
<reference evidence="2 3" key="1">
    <citation type="journal article" date="2022" name="Nat. Plants">
        <title>Genomes of leafy and leafless Platanthera orchids illuminate the evolution of mycoheterotrophy.</title>
        <authorList>
            <person name="Li M.H."/>
            <person name="Liu K.W."/>
            <person name="Li Z."/>
            <person name="Lu H.C."/>
            <person name="Ye Q.L."/>
            <person name="Zhang D."/>
            <person name="Wang J.Y."/>
            <person name="Li Y.F."/>
            <person name="Zhong Z.M."/>
            <person name="Liu X."/>
            <person name="Yu X."/>
            <person name="Liu D.K."/>
            <person name="Tu X.D."/>
            <person name="Liu B."/>
            <person name="Hao Y."/>
            <person name="Liao X.Y."/>
            <person name="Jiang Y.T."/>
            <person name="Sun W.H."/>
            <person name="Chen J."/>
            <person name="Chen Y.Q."/>
            <person name="Ai Y."/>
            <person name="Zhai J.W."/>
            <person name="Wu S.S."/>
            <person name="Zhou Z."/>
            <person name="Hsiao Y.Y."/>
            <person name="Wu W.L."/>
            <person name="Chen Y.Y."/>
            <person name="Lin Y.F."/>
            <person name="Hsu J.L."/>
            <person name="Li C.Y."/>
            <person name="Wang Z.W."/>
            <person name="Zhao X."/>
            <person name="Zhong W.Y."/>
            <person name="Ma X.K."/>
            <person name="Ma L."/>
            <person name="Huang J."/>
            <person name="Chen G.Z."/>
            <person name="Huang M.Z."/>
            <person name="Huang L."/>
            <person name="Peng D.H."/>
            <person name="Luo Y.B."/>
            <person name="Zou S.Q."/>
            <person name="Chen S.P."/>
            <person name="Lan S."/>
            <person name="Tsai W.C."/>
            <person name="Van de Peer Y."/>
            <person name="Liu Z.J."/>
        </authorList>
    </citation>
    <scope>NUCLEOTIDE SEQUENCE [LARGE SCALE GENOMIC DNA]</scope>
    <source>
        <strain evidence="2">Lor288</strain>
    </source>
</reference>
<dbReference type="Pfam" id="PF08569">
    <property type="entry name" value="Mo25"/>
    <property type="match status" value="1"/>
</dbReference>
<dbReference type="InterPro" id="IPR016024">
    <property type="entry name" value="ARM-type_fold"/>
</dbReference>
<dbReference type="Gene3D" id="1.25.10.10">
    <property type="entry name" value="Leucine-rich Repeat Variant"/>
    <property type="match status" value="1"/>
</dbReference>
<evidence type="ECO:0000256" key="1">
    <source>
        <dbReference type="ARBA" id="ARBA00011012"/>
    </source>
</evidence>
<protein>
    <submittedName>
        <fullName evidence="2">MO25-like protein</fullName>
    </submittedName>
</protein>
<comment type="caution">
    <text evidence="2">The sequence shown here is derived from an EMBL/GenBank/DDBJ whole genome shotgun (WGS) entry which is preliminary data.</text>
</comment>
<dbReference type="InterPro" id="IPR013878">
    <property type="entry name" value="Mo25"/>
</dbReference>